<dbReference type="Proteomes" id="UP000249341">
    <property type="component" value="Unassembled WGS sequence"/>
</dbReference>
<protein>
    <submittedName>
        <fullName evidence="1">Uncharacterized protein</fullName>
    </submittedName>
</protein>
<evidence type="ECO:0000313" key="1">
    <source>
        <dbReference type="EMBL" id="RAK39756.1"/>
    </source>
</evidence>
<dbReference type="AlphaFoldDB" id="A0A327ZF73"/>
<evidence type="ECO:0000313" key="2">
    <source>
        <dbReference type="Proteomes" id="UP000249341"/>
    </source>
</evidence>
<accession>A0A327ZF73</accession>
<gene>
    <name evidence="1" type="ORF">B0I29_104294</name>
</gene>
<dbReference type="EMBL" id="QLMJ01000004">
    <property type="protein sequence ID" value="RAK39756.1"/>
    <property type="molecule type" value="Genomic_DNA"/>
</dbReference>
<reference evidence="1 2" key="1">
    <citation type="submission" date="2018-06" db="EMBL/GenBank/DDBJ databases">
        <title>Genomic Encyclopedia of Type Strains, Phase III (KMG-III): the genomes of soil and plant-associated and newly described type strains.</title>
        <authorList>
            <person name="Whitman W."/>
        </authorList>
    </citation>
    <scope>NUCLEOTIDE SEQUENCE [LARGE SCALE GENOMIC DNA]</scope>
    <source>
        <strain evidence="1 2">CGMCC 4.7090</strain>
    </source>
</reference>
<keyword evidence="2" id="KW-1185">Reference proteome</keyword>
<sequence length="225" mass="23933">MAAVSRESSLARAAATFEWGWSADELERLVEAAGWTWREPSEGAVTCDFGSSAGAFVFRGEVTAVYQSLVEHDDADVLARRDAFYRAVTGMTRVLGPPPTRVPGPDPSVGWHLAAGVLDVVDRPGALDVWLRPEPRRAATPQISPLENPITSAALAAAAASLPVNTVMRIGQEIAIAQEPDRLTITVAGDRTVLGWPAAGKDYAEMAAGLVTRLPDQAGVTYQQI</sequence>
<organism evidence="1 2">
    <name type="scientific">Actinoplanes lutulentus</name>
    <dbReference type="NCBI Taxonomy" id="1287878"/>
    <lineage>
        <taxon>Bacteria</taxon>
        <taxon>Bacillati</taxon>
        <taxon>Actinomycetota</taxon>
        <taxon>Actinomycetes</taxon>
        <taxon>Micromonosporales</taxon>
        <taxon>Micromonosporaceae</taxon>
        <taxon>Actinoplanes</taxon>
    </lineage>
</organism>
<proteinExistence type="predicted"/>
<name>A0A327ZF73_9ACTN</name>
<dbReference type="InterPro" id="IPR046268">
    <property type="entry name" value="DUF6301"/>
</dbReference>
<comment type="caution">
    <text evidence="1">The sequence shown here is derived from an EMBL/GenBank/DDBJ whole genome shotgun (WGS) entry which is preliminary data.</text>
</comment>
<dbReference type="Pfam" id="PF19818">
    <property type="entry name" value="DUF6301"/>
    <property type="match status" value="1"/>
</dbReference>